<dbReference type="PANTHER" id="PTHR46082">
    <property type="entry name" value="ATP/GTP-BINDING PROTEIN-RELATED"/>
    <property type="match status" value="1"/>
</dbReference>
<dbReference type="PANTHER" id="PTHR46082:SF6">
    <property type="entry name" value="AAA+ ATPASE DOMAIN-CONTAINING PROTEIN-RELATED"/>
    <property type="match status" value="1"/>
</dbReference>
<evidence type="ECO:0000313" key="1">
    <source>
        <dbReference type="EMBL" id="KAF1997716.1"/>
    </source>
</evidence>
<evidence type="ECO:0000313" key="2">
    <source>
        <dbReference type="Proteomes" id="UP000799779"/>
    </source>
</evidence>
<accession>A0A6A5WJ71</accession>
<protein>
    <submittedName>
        <fullName evidence="1">Uncharacterized protein</fullName>
    </submittedName>
</protein>
<reference evidence="1" key="1">
    <citation type="journal article" date="2020" name="Stud. Mycol.">
        <title>101 Dothideomycetes genomes: a test case for predicting lifestyles and emergence of pathogens.</title>
        <authorList>
            <person name="Haridas S."/>
            <person name="Albert R."/>
            <person name="Binder M."/>
            <person name="Bloem J."/>
            <person name="Labutti K."/>
            <person name="Salamov A."/>
            <person name="Andreopoulos B."/>
            <person name="Baker S."/>
            <person name="Barry K."/>
            <person name="Bills G."/>
            <person name="Bluhm B."/>
            <person name="Cannon C."/>
            <person name="Castanera R."/>
            <person name="Culley D."/>
            <person name="Daum C."/>
            <person name="Ezra D."/>
            <person name="Gonzalez J."/>
            <person name="Henrissat B."/>
            <person name="Kuo A."/>
            <person name="Liang C."/>
            <person name="Lipzen A."/>
            <person name="Lutzoni F."/>
            <person name="Magnuson J."/>
            <person name="Mondo S."/>
            <person name="Nolan M."/>
            <person name="Ohm R."/>
            <person name="Pangilinan J."/>
            <person name="Park H.-J."/>
            <person name="Ramirez L."/>
            <person name="Alfaro M."/>
            <person name="Sun H."/>
            <person name="Tritt A."/>
            <person name="Yoshinaga Y."/>
            <person name="Zwiers L.-H."/>
            <person name="Turgeon B."/>
            <person name="Goodwin S."/>
            <person name="Spatafora J."/>
            <person name="Crous P."/>
            <person name="Grigoriev I."/>
        </authorList>
    </citation>
    <scope>NUCLEOTIDE SEQUENCE</scope>
    <source>
        <strain evidence="1">CBS 123094</strain>
    </source>
</reference>
<dbReference type="EMBL" id="ML977610">
    <property type="protein sequence ID" value="KAF1997716.1"/>
    <property type="molecule type" value="Genomic_DNA"/>
</dbReference>
<feature type="non-terminal residue" evidence="1">
    <location>
        <position position="151"/>
    </location>
</feature>
<name>A0A6A5WJ71_9PLEO</name>
<dbReference type="Pfam" id="PF13424">
    <property type="entry name" value="TPR_12"/>
    <property type="match status" value="1"/>
</dbReference>
<proteinExistence type="predicted"/>
<organism evidence="1 2">
    <name type="scientific">Amniculicola lignicola CBS 123094</name>
    <dbReference type="NCBI Taxonomy" id="1392246"/>
    <lineage>
        <taxon>Eukaryota</taxon>
        <taxon>Fungi</taxon>
        <taxon>Dikarya</taxon>
        <taxon>Ascomycota</taxon>
        <taxon>Pezizomycotina</taxon>
        <taxon>Dothideomycetes</taxon>
        <taxon>Pleosporomycetidae</taxon>
        <taxon>Pleosporales</taxon>
        <taxon>Amniculicolaceae</taxon>
        <taxon>Amniculicola</taxon>
    </lineage>
</organism>
<dbReference type="SUPFAM" id="SSF48452">
    <property type="entry name" value="TPR-like"/>
    <property type="match status" value="1"/>
</dbReference>
<keyword evidence="2" id="KW-1185">Reference proteome</keyword>
<dbReference type="InterPro" id="IPR053137">
    <property type="entry name" value="NLR-like"/>
</dbReference>
<gene>
    <name evidence="1" type="ORF">P154DRAFT_496464</name>
</gene>
<dbReference type="InterPro" id="IPR011990">
    <property type="entry name" value="TPR-like_helical_dom_sf"/>
</dbReference>
<dbReference type="Proteomes" id="UP000799779">
    <property type="component" value="Unassembled WGS sequence"/>
</dbReference>
<dbReference type="AlphaFoldDB" id="A0A6A5WJ71"/>
<sequence length="151" mass="16767">MFDRIVGDTRNLLAKQGKRAEAITLSQRIAKSSEAKLGLQHIQTCKYLVDVGYENLQLGKDAAAETSLLIALERLKKTVGEEHSEALRAMSNLASVYGQQSRFEESIRLNRRVLEIREKTTGLTSWATLRSMSNLGVALRQFGATDEAKSV</sequence>
<dbReference type="OrthoDB" id="3693369at2759"/>
<dbReference type="Gene3D" id="1.25.40.10">
    <property type="entry name" value="Tetratricopeptide repeat domain"/>
    <property type="match status" value="1"/>
</dbReference>